<dbReference type="RefSeq" id="WP_069858055.1">
    <property type="nucleotide sequence ID" value="NZ_BDFE01000015.1"/>
</dbReference>
<dbReference type="STRING" id="1592317.DPF_1195"/>
<dbReference type="AlphaFoldDB" id="A0A194AGZ7"/>
<sequence length="178" mass="20094">MSGCTLTQEQIKATQAFHGHWCPGLALGLRVAELGLKEFGSAHDEDIVCVTETDMCAVDAIQFLMSCTFGKGNLIHRDWGKAAFTFYNRDTGKGMRVAVKEEFWGREMSREDRIQDIMTASFKTLFAVTDPLYPVPSRAHRLESLVCEKCGEKTMESRTRRFGGKILCIPCFTQLEQR</sequence>
<dbReference type="InterPro" id="IPR026328">
    <property type="entry name" value="FmdE"/>
</dbReference>
<dbReference type="InterPro" id="IPR053194">
    <property type="entry name" value="tRNA_methyltr_O"/>
</dbReference>
<protein>
    <submittedName>
        <fullName evidence="6">Formylmethanofuran dehydrogenase</fullName>
    </submittedName>
</protein>
<dbReference type="SUPFAM" id="SSF143555">
    <property type="entry name" value="FwdE-like"/>
    <property type="match status" value="1"/>
</dbReference>
<dbReference type="OrthoDB" id="9804309at2"/>
<keyword evidence="2" id="KW-0863">Zinc-finger</keyword>
<organism evidence="6 7">
    <name type="scientific">Desulfoplanes formicivorans</name>
    <dbReference type="NCBI Taxonomy" id="1592317"/>
    <lineage>
        <taxon>Bacteria</taxon>
        <taxon>Pseudomonadati</taxon>
        <taxon>Thermodesulfobacteriota</taxon>
        <taxon>Desulfovibrionia</taxon>
        <taxon>Desulfovibrionales</taxon>
        <taxon>Desulfoplanaceae</taxon>
        <taxon>Desulfoplanes</taxon>
    </lineage>
</organism>
<proteinExistence type="predicted"/>
<dbReference type="InterPro" id="IPR000962">
    <property type="entry name" value="Znf_DskA_TraR"/>
</dbReference>
<evidence type="ECO:0000313" key="7">
    <source>
        <dbReference type="Proteomes" id="UP000095200"/>
    </source>
</evidence>
<dbReference type="PIRSF" id="PIRSF006578">
    <property type="entry name" value="FwdE"/>
    <property type="match status" value="1"/>
</dbReference>
<dbReference type="Pfam" id="PF02663">
    <property type="entry name" value="FmdE"/>
    <property type="match status" value="1"/>
</dbReference>
<dbReference type="PANTHER" id="PTHR39418:SF1">
    <property type="entry name" value="DEHYDROGENASE"/>
    <property type="match status" value="1"/>
</dbReference>
<keyword evidence="3" id="KW-0862">Zinc</keyword>
<keyword evidence="1" id="KW-0479">Metal-binding</keyword>
<dbReference type="EMBL" id="BDFE01000015">
    <property type="protein sequence ID" value="GAU08485.1"/>
    <property type="molecule type" value="Genomic_DNA"/>
</dbReference>
<reference evidence="7" key="1">
    <citation type="submission" date="2016-06" db="EMBL/GenBank/DDBJ databases">
        <title>Draft genome sequence of Desulfoplanes formicivorans strain Pf12B.</title>
        <authorList>
            <person name="Watanabe M."/>
            <person name="Kojima H."/>
            <person name="Fukui M."/>
        </authorList>
    </citation>
    <scope>NUCLEOTIDE SEQUENCE [LARGE SCALE GENOMIC DNA]</scope>
    <source>
        <strain evidence="7">Pf12B</strain>
    </source>
</reference>
<keyword evidence="7" id="KW-1185">Reference proteome</keyword>
<evidence type="ECO:0000313" key="6">
    <source>
        <dbReference type="EMBL" id="GAU08485.1"/>
    </source>
</evidence>
<dbReference type="GO" id="GO:0008270">
    <property type="term" value="F:zinc ion binding"/>
    <property type="evidence" value="ECO:0007669"/>
    <property type="project" value="UniProtKB-KW"/>
</dbReference>
<dbReference type="Pfam" id="PF01258">
    <property type="entry name" value="zf-dskA_traR"/>
    <property type="match status" value="1"/>
</dbReference>
<evidence type="ECO:0000256" key="3">
    <source>
        <dbReference type="ARBA" id="ARBA00022833"/>
    </source>
</evidence>
<dbReference type="Proteomes" id="UP000095200">
    <property type="component" value="Unassembled WGS sequence"/>
</dbReference>
<name>A0A194AGZ7_9BACT</name>
<evidence type="ECO:0000259" key="4">
    <source>
        <dbReference type="Pfam" id="PF01258"/>
    </source>
</evidence>
<feature type="domain" description="Zinc finger DksA/TraR C4-type" evidence="4">
    <location>
        <begin position="147"/>
        <end position="177"/>
    </location>
</feature>
<evidence type="ECO:0000259" key="5">
    <source>
        <dbReference type="Pfam" id="PF02663"/>
    </source>
</evidence>
<accession>A0A194AGZ7</accession>
<dbReference type="Gene3D" id="3.30.1330.130">
    <property type="match status" value="1"/>
</dbReference>
<evidence type="ECO:0000256" key="1">
    <source>
        <dbReference type="ARBA" id="ARBA00022723"/>
    </source>
</evidence>
<gene>
    <name evidence="6" type="ORF">DPF_1195</name>
</gene>
<comment type="caution">
    <text evidence="6">The sequence shown here is derived from an EMBL/GenBank/DDBJ whole genome shotgun (WGS) entry which is preliminary data.</text>
</comment>
<feature type="domain" description="Formylmethanofuran dehydrogenase subunit E" evidence="5">
    <location>
        <begin position="17"/>
        <end position="110"/>
    </location>
</feature>
<dbReference type="PANTHER" id="PTHR39418">
    <property type="entry name" value="DEHYDROGENASE-RELATED"/>
    <property type="match status" value="1"/>
</dbReference>
<dbReference type="InterPro" id="IPR003814">
    <property type="entry name" value="FmdEsu_dom"/>
</dbReference>
<evidence type="ECO:0000256" key="2">
    <source>
        <dbReference type="ARBA" id="ARBA00022771"/>
    </source>
</evidence>